<sequence>MNQGNLNTYGYAPVKAKQSGSVLIVVILVVVVMGMLAGVMARLEWSNQDAQSRELLGTQAWFMAHSANEWALTELFPLNESGASANIKPRCDDIKNEWPSAAVATFSDHGSCKITSVTCSYQNIPDEYEKYRYYTVESIASCGGDGLFQVERAQQVVVKGVK</sequence>
<dbReference type="AlphaFoldDB" id="A0A1E5E546"/>
<proteinExistence type="predicted"/>
<keyword evidence="1" id="KW-0812">Transmembrane</keyword>
<evidence type="ECO:0000313" key="2">
    <source>
        <dbReference type="EMBL" id="OEF28465.1"/>
    </source>
</evidence>
<organism evidence="2 3">
    <name type="scientific">Vibrio rumoiensis 1S-45</name>
    <dbReference type="NCBI Taxonomy" id="1188252"/>
    <lineage>
        <taxon>Bacteria</taxon>
        <taxon>Pseudomonadati</taxon>
        <taxon>Pseudomonadota</taxon>
        <taxon>Gammaproteobacteria</taxon>
        <taxon>Vibrionales</taxon>
        <taxon>Vibrionaceae</taxon>
        <taxon>Vibrio</taxon>
    </lineage>
</organism>
<evidence type="ECO:0000313" key="3">
    <source>
        <dbReference type="Proteomes" id="UP000094070"/>
    </source>
</evidence>
<feature type="transmembrane region" description="Helical" evidence="1">
    <location>
        <begin position="20"/>
        <end position="43"/>
    </location>
</feature>
<dbReference type="OrthoDB" id="6401889at2"/>
<gene>
    <name evidence="2" type="ORF">A1QC_05380</name>
</gene>
<evidence type="ECO:0000256" key="1">
    <source>
        <dbReference type="SAM" id="Phobius"/>
    </source>
</evidence>
<dbReference type="Proteomes" id="UP000094070">
    <property type="component" value="Unassembled WGS sequence"/>
</dbReference>
<dbReference type="eggNOG" id="ENOG5033HWU">
    <property type="taxonomic scope" value="Bacteria"/>
</dbReference>
<dbReference type="RefSeq" id="WP_017026446.1">
    <property type="nucleotide sequence ID" value="NZ_AJYK02000020.1"/>
</dbReference>
<keyword evidence="1" id="KW-0472">Membrane</keyword>
<dbReference type="EMBL" id="AJYK02000020">
    <property type="protein sequence ID" value="OEF28465.1"/>
    <property type="molecule type" value="Genomic_DNA"/>
</dbReference>
<comment type="caution">
    <text evidence="2">The sequence shown here is derived from an EMBL/GenBank/DDBJ whole genome shotgun (WGS) entry which is preliminary data.</text>
</comment>
<accession>A0A1E5E546</accession>
<protein>
    <recommendedName>
        <fullName evidence="4">MSHA biogenesis protein MshP</fullName>
    </recommendedName>
</protein>
<evidence type="ECO:0008006" key="4">
    <source>
        <dbReference type="Google" id="ProtNLM"/>
    </source>
</evidence>
<reference evidence="2 3" key="1">
    <citation type="journal article" date="2012" name="Science">
        <title>Ecological populations of bacteria act as socially cohesive units of antibiotic production and resistance.</title>
        <authorList>
            <person name="Cordero O.X."/>
            <person name="Wildschutte H."/>
            <person name="Kirkup B."/>
            <person name="Proehl S."/>
            <person name="Ngo L."/>
            <person name="Hussain F."/>
            <person name="Le Roux F."/>
            <person name="Mincer T."/>
            <person name="Polz M.F."/>
        </authorList>
    </citation>
    <scope>NUCLEOTIDE SEQUENCE [LARGE SCALE GENOMIC DNA]</scope>
    <source>
        <strain evidence="2 3">1S-45</strain>
    </source>
</reference>
<keyword evidence="3" id="KW-1185">Reference proteome</keyword>
<dbReference type="STRING" id="1188252.A1QC_05380"/>
<name>A0A1E5E546_9VIBR</name>
<keyword evidence="1" id="KW-1133">Transmembrane helix</keyword>